<evidence type="ECO:0000259" key="1">
    <source>
        <dbReference type="PROSITE" id="PS50181"/>
    </source>
</evidence>
<proteinExistence type="predicted"/>
<evidence type="ECO:0000313" key="3">
    <source>
        <dbReference type="Proteomes" id="UP000663844"/>
    </source>
</evidence>
<organism evidence="2 3">
    <name type="scientific">Adineta steineri</name>
    <dbReference type="NCBI Taxonomy" id="433720"/>
    <lineage>
        <taxon>Eukaryota</taxon>
        <taxon>Metazoa</taxon>
        <taxon>Spiralia</taxon>
        <taxon>Gnathifera</taxon>
        <taxon>Rotifera</taxon>
        <taxon>Eurotatoria</taxon>
        <taxon>Bdelloidea</taxon>
        <taxon>Adinetida</taxon>
        <taxon>Adinetidae</taxon>
        <taxon>Adineta</taxon>
    </lineage>
</organism>
<dbReference type="EMBL" id="CAJOAZ010002484">
    <property type="protein sequence ID" value="CAF3933248.1"/>
    <property type="molecule type" value="Genomic_DNA"/>
</dbReference>
<protein>
    <recommendedName>
        <fullName evidence="1">F-box domain-containing protein</fullName>
    </recommendedName>
</protein>
<reference evidence="2" key="1">
    <citation type="submission" date="2021-02" db="EMBL/GenBank/DDBJ databases">
        <authorList>
            <person name="Nowell W R."/>
        </authorList>
    </citation>
    <scope>NUCLEOTIDE SEQUENCE</scope>
</reference>
<dbReference type="InterPro" id="IPR001810">
    <property type="entry name" value="F-box_dom"/>
</dbReference>
<sequence length="607" mass="71756">MGMETRLENLPNEILFETFGYLHALHVFSAFGSLNKRISSIFQSTPLRIIISKIHCRNQVDFLSSDLTFHVHQVISVKIDDTIRDDTSVINLLFNRHDFINLQFCKLITIHHSTKLDNVIQQIKTFDKLVSFNICNLNDITMNENDKYELARIMLMHQPSSLRTIVLQYPYNYSNILNTISLSSNITSLYLYINGSSLFASVNSVLVILRRCYSVRYLGLIMKDNTPANNNYFYNPIRIPFINEKYLPVLSHVIAFEFILYVVCNKALIRYLLRCMPNLKSFIFIFKPYKSKHFFPMDLLDGYAWQEMLELYVLYLLKFEFHMSIWKYCSQTDLNIVVNSFNILLRIEFIMLRTLNYHKHKSNIYTNMPLIPSGSFNTQSTMENIDDHYLFYKNEKDLRLYITSERPDITYFSPLFQQIEFFKLEISKIPSTWLNNFLNIVNFHGTSDDDAEEIVNYLSNWLYLAKECSNLTNLTILTELFIYSKFIDNSFLIPVFKRIELIETTFEDIYFPPSFSMKFVDRVPSLAYIELQVISFNDCVSIIDTFLSHLKNLSYIKIDYFEDSLLDDPFLLENIIEKRRQAFPMNIIHEQFMNVKNDGEVIEIWLK</sequence>
<evidence type="ECO:0000313" key="2">
    <source>
        <dbReference type="EMBL" id="CAF3933248.1"/>
    </source>
</evidence>
<comment type="caution">
    <text evidence="2">The sequence shown here is derived from an EMBL/GenBank/DDBJ whole genome shotgun (WGS) entry which is preliminary data.</text>
</comment>
<feature type="domain" description="F-box" evidence="1">
    <location>
        <begin position="4"/>
        <end position="54"/>
    </location>
</feature>
<name>A0A819JN46_9BILA</name>
<dbReference type="AlphaFoldDB" id="A0A819JN46"/>
<accession>A0A819JN46</accession>
<dbReference type="PROSITE" id="PS50181">
    <property type="entry name" value="FBOX"/>
    <property type="match status" value="1"/>
</dbReference>
<dbReference type="Proteomes" id="UP000663844">
    <property type="component" value="Unassembled WGS sequence"/>
</dbReference>
<gene>
    <name evidence="2" type="ORF">OXD698_LOCUS25701</name>
</gene>